<evidence type="ECO:0000256" key="2">
    <source>
        <dbReference type="ARBA" id="ARBA00022517"/>
    </source>
</evidence>
<dbReference type="RefSeq" id="WP_146891433.1">
    <property type="nucleotide sequence ID" value="NZ_VORX01000002.1"/>
</dbReference>
<dbReference type="EC" id="3.1.-.-" evidence="5"/>
<dbReference type="Gene3D" id="3.30.420.140">
    <property type="entry name" value="YqgF/RNase H-like domain"/>
    <property type="match status" value="1"/>
</dbReference>
<dbReference type="NCBIfam" id="TIGR00250">
    <property type="entry name" value="RNAse_H_YqgF"/>
    <property type="match status" value="1"/>
</dbReference>
<evidence type="ECO:0000256" key="1">
    <source>
        <dbReference type="ARBA" id="ARBA00022490"/>
    </source>
</evidence>
<feature type="domain" description="YqgF/RNase H-like" evidence="6">
    <location>
        <begin position="2"/>
        <end position="100"/>
    </location>
</feature>
<evidence type="ECO:0000259" key="6">
    <source>
        <dbReference type="SMART" id="SM00732"/>
    </source>
</evidence>
<keyword evidence="8" id="KW-1185">Reference proteome</keyword>
<protein>
    <recommendedName>
        <fullName evidence="5">Putative pre-16S rRNA nuclease</fullName>
        <ecNumber evidence="5">3.1.-.-</ecNumber>
    </recommendedName>
</protein>
<keyword evidence="4 5" id="KW-0378">Hydrolase</keyword>
<comment type="function">
    <text evidence="5">Could be a nuclease involved in processing of the 5'-end of pre-16S rRNA.</text>
</comment>
<evidence type="ECO:0000313" key="8">
    <source>
        <dbReference type="Proteomes" id="UP000321734"/>
    </source>
</evidence>
<dbReference type="AlphaFoldDB" id="A0A5C7ANG5"/>
<keyword evidence="3 5" id="KW-0540">Nuclease</keyword>
<proteinExistence type="inferred from homology"/>
<comment type="caution">
    <text evidence="7">The sequence shown here is derived from an EMBL/GenBank/DDBJ whole genome shotgun (WGS) entry which is preliminary data.</text>
</comment>
<organism evidence="7 8">
    <name type="scientific">Gelidibacter salicanalis</name>
    <dbReference type="NCBI Taxonomy" id="291193"/>
    <lineage>
        <taxon>Bacteria</taxon>
        <taxon>Pseudomonadati</taxon>
        <taxon>Bacteroidota</taxon>
        <taxon>Flavobacteriia</taxon>
        <taxon>Flavobacteriales</taxon>
        <taxon>Flavobacteriaceae</taxon>
        <taxon>Gelidibacter</taxon>
    </lineage>
</organism>
<evidence type="ECO:0000313" key="7">
    <source>
        <dbReference type="EMBL" id="TXE09504.1"/>
    </source>
</evidence>
<gene>
    <name evidence="7" type="primary">ruvX</name>
    <name evidence="7" type="ORF">ES711_06170</name>
</gene>
<accession>A0A5C7ANG5</accession>
<reference evidence="7 8" key="1">
    <citation type="submission" date="2019-08" db="EMBL/GenBank/DDBJ databases">
        <title>Genome sequence of Gelidibacter salicanalis IC162T.</title>
        <authorList>
            <person name="Bowman J.P."/>
        </authorList>
    </citation>
    <scope>NUCLEOTIDE SEQUENCE [LARGE SCALE GENOMIC DNA]</scope>
    <source>
        <strain evidence="7 8">IC162</strain>
    </source>
</reference>
<dbReference type="PANTHER" id="PTHR33317:SF4">
    <property type="entry name" value="POLYNUCLEOTIDYL TRANSFERASE, RIBONUCLEASE H-LIKE SUPERFAMILY PROTEIN"/>
    <property type="match status" value="1"/>
</dbReference>
<dbReference type="Pfam" id="PF03652">
    <property type="entry name" value="RuvX"/>
    <property type="match status" value="1"/>
</dbReference>
<evidence type="ECO:0000256" key="4">
    <source>
        <dbReference type="ARBA" id="ARBA00022801"/>
    </source>
</evidence>
<keyword evidence="1 5" id="KW-0963">Cytoplasm</keyword>
<dbReference type="Proteomes" id="UP000321734">
    <property type="component" value="Unassembled WGS sequence"/>
</dbReference>
<dbReference type="GO" id="GO:0016788">
    <property type="term" value="F:hydrolase activity, acting on ester bonds"/>
    <property type="evidence" value="ECO:0007669"/>
    <property type="project" value="UniProtKB-UniRule"/>
</dbReference>
<dbReference type="InterPro" id="IPR005227">
    <property type="entry name" value="YqgF"/>
</dbReference>
<dbReference type="CDD" id="cd16964">
    <property type="entry name" value="YqgF"/>
    <property type="match status" value="1"/>
</dbReference>
<dbReference type="InterPro" id="IPR012337">
    <property type="entry name" value="RNaseH-like_sf"/>
</dbReference>
<evidence type="ECO:0000256" key="5">
    <source>
        <dbReference type="HAMAP-Rule" id="MF_00651"/>
    </source>
</evidence>
<dbReference type="InterPro" id="IPR006641">
    <property type="entry name" value="YqgF/RNaseH-like_dom"/>
</dbReference>
<dbReference type="SUPFAM" id="SSF53098">
    <property type="entry name" value="Ribonuclease H-like"/>
    <property type="match status" value="1"/>
</dbReference>
<evidence type="ECO:0000256" key="3">
    <source>
        <dbReference type="ARBA" id="ARBA00022722"/>
    </source>
</evidence>
<dbReference type="GO" id="GO:0000967">
    <property type="term" value="P:rRNA 5'-end processing"/>
    <property type="evidence" value="ECO:0007669"/>
    <property type="project" value="UniProtKB-UniRule"/>
</dbReference>
<dbReference type="GO" id="GO:0004518">
    <property type="term" value="F:nuclease activity"/>
    <property type="evidence" value="ECO:0007669"/>
    <property type="project" value="UniProtKB-KW"/>
</dbReference>
<comment type="subcellular location">
    <subcellularLocation>
        <location evidence="5">Cytoplasm</location>
    </subcellularLocation>
</comment>
<dbReference type="InterPro" id="IPR037027">
    <property type="entry name" value="YqgF/RNaseH-like_dom_sf"/>
</dbReference>
<comment type="similarity">
    <text evidence="5">Belongs to the YqgF HJR family.</text>
</comment>
<dbReference type="SMART" id="SM00732">
    <property type="entry name" value="YqgFc"/>
    <property type="match status" value="1"/>
</dbReference>
<name>A0A5C7ANG5_9FLAO</name>
<dbReference type="HAMAP" id="MF_00651">
    <property type="entry name" value="Nuclease_YqgF"/>
    <property type="match status" value="1"/>
</dbReference>
<dbReference type="GO" id="GO:0005829">
    <property type="term" value="C:cytosol"/>
    <property type="evidence" value="ECO:0007669"/>
    <property type="project" value="TreeGrafter"/>
</dbReference>
<dbReference type="OrthoDB" id="9796140at2"/>
<dbReference type="PANTHER" id="PTHR33317">
    <property type="entry name" value="POLYNUCLEOTIDYL TRANSFERASE, RIBONUCLEASE H-LIKE SUPERFAMILY PROTEIN"/>
    <property type="match status" value="1"/>
</dbReference>
<dbReference type="EMBL" id="VORX01000002">
    <property type="protein sequence ID" value="TXE09504.1"/>
    <property type="molecule type" value="Genomic_DNA"/>
</dbReference>
<keyword evidence="2 5" id="KW-0690">Ribosome biogenesis</keyword>
<sequence length="136" mass="15149">MARILAIDYGTKRTGIAVTDELQIIASGLTTVATKELIPFLKEYIAKEHVELFLVGEPKQMNNEVSESEGSIQSFLTKLTKAIPAMPVKRVDERFTSKMAVQTMIDSGLKKGQRKNKALVDEISATIILQSYLYNQ</sequence>